<dbReference type="EMBL" id="BK015017">
    <property type="protein sequence ID" value="DAD87241.1"/>
    <property type="molecule type" value="Genomic_DNA"/>
</dbReference>
<organism evidence="1">
    <name type="scientific">Siphoviridae sp. ctuUw41</name>
    <dbReference type="NCBI Taxonomy" id="2826503"/>
    <lineage>
        <taxon>Viruses</taxon>
        <taxon>Duplodnaviria</taxon>
        <taxon>Heunggongvirae</taxon>
        <taxon>Uroviricota</taxon>
        <taxon>Caudoviricetes</taxon>
    </lineage>
</organism>
<proteinExistence type="predicted"/>
<name>A0A8S5MY29_9CAUD</name>
<protein>
    <submittedName>
        <fullName evidence="1">NADH-PPase NADH pyrophosphatase zinc ribbon domain</fullName>
    </submittedName>
</protein>
<reference evidence="1" key="1">
    <citation type="journal article" date="2021" name="Proc. Natl. Acad. Sci. U.S.A.">
        <title>A Catalog of Tens of Thousands of Viruses from Human Metagenomes Reveals Hidden Associations with Chronic Diseases.</title>
        <authorList>
            <person name="Tisza M.J."/>
            <person name="Buck C.B."/>
        </authorList>
    </citation>
    <scope>NUCLEOTIDE SEQUENCE</scope>
    <source>
        <strain evidence="1">CtuUw41</strain>
    </source>
</reference>
<sequence length="108" mass="12616">MSDTPLPLTKKVKKFCPKCGRLLLADEFYTSYRTDRYPPDGKIPECKKCWTMHVDNWNPDTFRPLLEALDIPYIKEEWNALLAKYGNDITKVNGTTILGRYISKMRLN</sequence>
<evidence type="ECO:0000313" key="1">
    <source>
        <dbReference type="EMBL" id="DAD87241.1"/>
    </source>
</evidence>
<accession>A0A8S5MY29</accession>